<gene>
    <name evidence="2" type="ORF">LSAT_V11C300130880</name>
</gene>
<feature type="transmembrane region" description="Helical" evidence="1">
    <location>
        <begin position="36"/>
        <end position="55"/>
    </location>
</feature>
<keyword evidence="1" id="KW-1133">Transmembrane helix</keyword>
<evidence type="ECO:0000313" key="2">
    <source>
        <dbReference type="EMBL" id="KAJ0219288.1"/>
    </source>
</evidence>
<keyword evidence="1" id="KW-0472">Membrane</keyword>
<name>A0A9R1W8S3_LACSA</name>
<comment type="caution">
    <text evidence="2">The sequence shown here is derived from an EMBL/GenBank/DDBJ whole genome shotgun (WGS) entry which is preliminary data.</text>
</comment>
<proteinExistence type="predicted"/>
<evidence type="ECO:0000256" key="1">
    <source>
        <dbReference type="SAM" id="Phobius"/>
    </source>
</evidence>
<organism evidence="2 3">
    <name type="scientific">Lactuca sativa</name>
    <name type="common">Garden lettuce</name>
    <dbReference type="NCBI Taxonomy" id="4236"/>
    <lineage>
        <taxon>Eukaryota</taxon>
        <taxon>Viridiplantae</taxon>
        <taxon>Streptophyta</taxon>
        <taxon>Embryophyta</taxon>
        <taxon>Tracheophyta</taxon>
        <taxon>Spermatophyta</taxon>
        <taxon>Magnoliopsida</taxon>
        <taxon>eudicotyledons</taxon>
        <taxon>Gunneridae</taxon>
        <taxon>Pentapetalae</taxon>
        <taxon>asterids</taxon>
        <taxon>campanulids</taxon>
        <taxon>Asterales</taxon>
        <taxon>Asteraceae</taxon>
        <taxon>Cichorioideae</taxon>
        <taxon>Cichorieae</taxon>
        <taxon>Lactucinae</taxon>
        <taxon>Lactuca</taxon>
    </lineage>
</organism>
<keyword evidence="3" id="KW-1185">Reference proteome</keyword>
<dbReference type="EMBL" id="NBSK02000003">
    <property type="protein sequence ID" value="KAJ0219288.1"/>
    <property type="molecule type" value="Genomic_DNA"/>
</dbReference>
<sequence>MCAGSFWDWKSVILRNVGFFSDIMTLLMALGHDVQIWRLHGITFHLVDATLFLNIRFLKGTPGQMHESLLEQEMSYFDLNYDAGSWRKGSQELSEQGFYSITLQKVSLNSNVGVVG</sequence>
<dbReference type="Proteomes" id="UP000235145">
    <property type="component" value="Unassembled WGS sequence"/>
</dbReference>
<keyword evidence="1" id="KW-0812">Transmembrane</keyword>
<protein>
    <submittedName>
        <fullName evidence="2">Uncharacterized protein</fullName>
    </submittedName>
</protein>
<reference evidence="2 3" key="1">
    <citation type="journal article" date="2017" name="Nat. Commun.">
        <title>Genome assembly with in vitro proximity ligation data and whole-genome triplication in lettuce.</title>
        <authorList>
            <person name="Reyes-Chin-Wo S."/>
            <person name="Wang Z."/>
            <person name="Yang X."/>
            <person name="Kozik A."/>
            <person name="Arikit S."/>
            <person name="Song C."/>
            <person name="Xia L."/>
            <person name="Froenicke L."/>
            <person name="Lavelle D.O."/>
            <person name="Truco M.J."/>
            <person name="Xia R."/>
            <person name="Zhu S."/>
            <person name="Xu C."/>
            <person name="Xu H."/>
            <person name="Xu X."/>
            <person name="Cox K."/>
            <person name="Korf I."/>
            <person name="Meyers B.C."/>
            <person name="Michelmore R.W."/>
        </authorList>
    </citation>
    <scope>NUCLEOTIDE SEQUENCE [LARGE SCALE GENOMIC DNA]</scope>
    <source>
        <strain evidence="3">cv. Salinas</strain>
        <tissue evidence="2">Seedlings</tissue>
    </source>
</reference>
<evidence type="ECO:0000313" key="3">
    <source>
        <dbReference type="Proteomes" id="UP000235145"/>
    </source>
</evidence>
<dbReference type="AlphaFoldDB" id="A0A9R1W8S3"/>
<feature type="transmembrane region" description="Helical" evidence="1">
    <location>
        <begin position="12"/>
        <end position="30"/>
    </location>
</feature>
<accession>A0A9R1W8S3</accession>